<dbReference type="EMBL" id="ABJK02000016">
    <property type="protein sequence ID" value="EDT48031.1"/>
    <property type="molecule type" value="Genomic_DNA"/>
</dbReference>
<keyword evidence="1" id="KW-1133">Transmembrane helix</keyword>
<comment type="caution">
    <text evidence="2">The sequence shown here is derived from an EMBL/GenBank/DDBJ whole genome shotgun (WGS) entry which is preliminary data.</text>
</comment>
<evidence type="ECO:0000313" key="3">
    <source>
        <dbReference type="Proteomes" id="UP000005602"/>
    </source>
</evidence>
<reference evidence="2" key="1">
    <citation type="submission" date="2008-03" db="EMBL/GenBank/DDBJ databases">
        <authorList>
            <person name="Fulton L."/>
            <person name="Clifton S."/>
            <person name="Fulton B."/>
            <person name="Xu J."/>
            <person name="Minx P."/>
            <person name="Pepin K.H."/>
            <person name="Johnson M."/>
            <person name="Thiruvilangam P."/>
            <person name="Bhonagiri V."/>
            <person name="Nash W.E."/>
            <person name="Mardis E.R."/>
            <person name="Wilson R.K."/>
        </authorList>
    </citation>
    <scope>NUCLEOTIDE SEQUENCE</scope>
    <source>
        <strain evidence="2">ATCC BAA-102</strain>
    </source>
</reference>
<feature type="transmembrane region" description="Helical" evidence="1">
    <location>
        <begin position="58"/>
        <end position="77"/>
    </location>
</feature>
<evidence type="ECO:0000313" key="2">
    <source>
        <dbReference type="EMBL" id="EDT48031.1"/>
    </source>
</evidence>
<keyword evidence="1" id="KW-0812">Transmembrane</keyword>
<proteinExistence type="predicted"/>
<gene>
    <name evidence="2" type="ORF">STRINF_00598</name>
</gene>
<organism evidence="2 3">
    <name type="scientific">Streptococcus infantarius subsp. infantarius ATCC BAA-102</name>
    <dbReference type="NCBI Taxonomy" id="471872"/>
    <lineage>
        <taxon>Bacteria</taxon>
        <taxon>Bacillati</taxon>
        <taxon>Bacillota</taxon>
        <taxon>Bacilli</taxon>
        <taxon>Lactobacillales</taxon>
        <taxon>Streptococcaceae</taxon>
        <taxon>Streptococcus</taxon>
    </lineage>
</organism>
<accession>A0ABP2DIJ1</accession>
<dbReference type="RefSeq" id="WP_006531504.1">
    <property type="nucleotide sequence ID" value="NZ_DS572688.1"/>
</dbReference>
<name>A0ABP2DIJ1_9STRE</name>
<sequence>MELPSNRLFNCKILAGIFALAFMILLPPSGYLDTAIDDLSMIVFFLLSVSVDKDDDNLITALFYFKLVVAIMVLLAYNGHLIYDVSGIRPHTEIVRHSYGMALCIQTHLDCFSLL</sequence>
<keyword evidence="3" id="KW-1185">Reference proteome</keyword>
<keyword evidence="1" id="KW-0472">Membrane</keyword>
<protein>
    <submittedName>
        <fullName evidence="2">Uncharacterized protein</fullName>
    </submittedName>
</protein>
<dbReference type="GeneID" id="69902233"/>
<dbReference type="Proteomes" id="UP000005602">
    <property type="component" value="Unassembled WGS sequence"/>
</dbReference>
<reference evidence="2" key="2">
    <citation type="submission" date="2013-09" db="EMBL/GenBank/DDBJ databases">
        <title>Draft genome sequence of Streptococcus infantarius subsp. infantarius ATCC BAA-102.</title>
        <authorList>
            <person name="Sudarsanam P."/>
            <person name="Ley R."/>
            <person name="Guruge J."/>
            <person name="Turnbaugh P.J."/>
            <person name="Mahowald M."/>
            <person name="Liep D."/>
            <person name="Gordon J."/>
        </authorList>
    </citation>
    <scope>NUCLEOTIDE SEQUENCE</scope>
    <source>
        <strain evidence="2">ATCC BAA-102</strain>
    </source>
</reference>
<evidence type="ECO:0000256" key="1">
    <source>
        <dbReference type="SAM" id="Phobius"/>
    </source>
</evidence>